<accession>A0A1M4RZQ0</accession>
<keyword evidence="5" id="KW-1185">Reference proteome</keyword>
<feature type="region of interest" description="Disordered" evidence="1">
    <location>
        <begin position="1"/>
        <end position="33"/>
    </location>
</feature>
<proteinExistence type="predicted"/>
<dbReference type="InterPro" id="IPR021878">
    <property type="entry name" value="TgpA_N"/>
</dbReference>
<feature type="transmembrane region" description="Helical" evidence="2">
    <location>
        <begin position="488"/>
        <end position="507"/>
    </location>
</feature>
<dbReference type="Pfam" id="PF11992">
    <property type="entry name" value="TgpA_N"/>
    <property type="match status" value="1"/>
</dbReference>
<feature type="domain" description="Transglutaminase-like" evidence="3">
    <location>
        <begin position="949"/>
        <end position="1017"/>
    </location>
</feature>
<feature type="region of interest" description="Disordered" evidence="1">
    <location>
        <begin position="399"/>
        <end position="428"/>
    </location>
</feature>
<feature type="transmembrane region" description="Helical" evidence="2">
    <location>
        <begin position="39"/>
        <end position="65"/>
    </location>
</feature>
<feature type="transmembrane region" description="Helical" evidence="2">
    <location>
        <begin position="435"/>
        <end position="456"/>
    </location>
</feature>
<feature type="region of interest" description="Disordered" evidence="1">
    <location>
        <begin position="205"/>
        <end position="235"/>
    </location>
</feature>
<dbReference type="AlphaFoldDB" id="A0A1M4RZQ0"/>
<feature type="region of interest" description="Disordered" evidence="1">
    <location>
        <begin position="1016"/>
        <end position="1073"/>
    </location>
</feature>
<evidence type="ECO:0000256" key="2">
    <source>
        <dbReference type="SAM" id="Phobius"/>
    </source>
</evidence>
<dbReference type="Pfam" id="PF01841">
    <property type="entry name" value="Transglut_core"/>
    <property type="match status" value="1"/>
</dbReference>
<evidence type="ECO:0000259" key="3">
    <source>
        <dbReference type="SMART" id="SM00460"/>
    </source>
</evidence>
<feature type="transmembrane region" description="Helical" evidence="2">
    <location>
        <begin position="595"/>
        <end position="619"/>
    </location>
</feature>
<dbReference type="PANTHER" id="PTHR42736:SF1">
    <property type="entry name" value="PROTEIN-GLUTAMINE GAMMA-GLUTAMYLTRANSFERASE"/>
    <property type="match status" value="1"/>
</dbReference>
<feature type="region of interest" description="Disordered" evidence="1">
    <location>
        <begin position="278"/>
        <end position="297"/>
    </location>
</feature>
<evidence type="ECO:0000313" key="4">
    <source>
        <dbReference type="EMBL" id="SHE25411.1"/>
    </source>
</evidence>
<dbReference type="InterPro" id="IPR052901">
    <property type="entry name" value="Bact_TGase-like"/>
</dbReference>
<evidence type="ECO:0000313" key="5">
    <source>
        <dbReference type="Proteomes" id="UP000184291"/>
    </source>
</evidence>
<dbReference type="OrthoDB" id="9804023at2"/>
<dbReference type="EMBL" id="FQTT01000010">
    <property type="protein sequence ID" value="SHE25411.1"/>
    <property type="molecule type" value="Genomic_DNA"/>
</dbReference>
<sequence length="1244" mass="127456">MPVKSQRPGRPAGPERPHPRHPTDLGARRRRRPHRRIPWAAPTAAGWQVILLALALTAGGAWAGLTLARNLGIVLAALAVAGLLAGWLLALAAGPRPRLTGPGDVHAGERAVWRLAVDTRLPRWMPLWAAWRVDGDRFLIPVVAGGCAIAHSPSRRGRLAVGVEGLTCHDPLGLVRARIPLGLDGDLLVLPRPLVPPPEAVAAADPNAATASTASAWRARGRAGGSDPGNLRDYRPGDSLGAVHWRQSARVDRLLVVERVREGRRPRRLRLDLRADAYAPDPDTAHSAAAPGATEAPGATAGFETAVSRAAGLLEAWARAGHDVELRLGADIHHAAPGGAVALLRHLAVVEVEPGTAARIPAHDADVVITGVAADPPPQPARGGVVLAVESEPDFAAIPAESASPTAPARPQPAATGARAAPSTRPPTRTFRCQPLAAALIVVGLWHLATTALAPLLAPEPWAARSLTIAAATLLLPALTRTVWPHRSGLACGLGLVAGIGALWWCWPDTVRARAWLADPVAQLHAVGTILRNGLAPLATGGALGFALCLFTLLLAWACALMSAGGGDRCGATGLAPTAALLAPGVVLGRYPDRAVLLAAAVGVVLLVVTSAPSGGPGWGPGRRHGGFQPPRNAAALTRAAGRLAGTAAVTFLATALATGALSRAPAVPTRTWSWNVSGTGPAAVSVPDTTLNLGEDLVRGSAATAFEYSAEGVAPGTGLRFTLAVIRDLDGREWEPLDDPGPTRADGLVGRIGSGALTAGGAVAAAGLSGTDVRSGAADLQRIHLRVLNLSSPRLPLPQSTVLIAPPQDSSDATALNPRGWAWVPGTSTVLARGADAASGSSYTALGWNAVAGTDGTPQVPPPYAAAAPASEALAAYTALPEGADQIAVTAQEVVDAAGLGGTGADPAARAAALAAWFHTGAFAYDESAPGGFDADAEVAPVETVTGFLTERRGYCIHYAAAFTLMARSLGLPTRIAIGYASRAGEATTAVSGRDLHAWPEVWFDDVGWVAFEPTPGGAGARADTGTAAQTEPTAATSATATASTQTASATPSAGASTEAAAPATGGAAFEGGPGRRRSWLLGVAGVTLLLAAPGLVRARRRRRRLARIRAGDRPATAAWEEVEDAATDLGLWYATGRAARSDGDALTGRAGPRARTHEALAEYLAAIPALDAAARRALAELAEAAVAEAFGGRERSNGDTESGDRRLVRLVRTGTAGLARTTSSVRRLRARALPASLWRRRH</sequence>
<dbReference type="Gene3D" id="3.10.620.30">
    <property type="match status" value="1"/>
</dbReference>
<protein>
    <recommendedName>
        <fullName evidence="3">Transglutaminase-like domain-containing protein</fullName>
    </recommendedName>
</protein>
<dbReference type="InterPro" id="IPR002931">
    <property type="entry name" value="Transglutaminase-like"/>
</dbReference>
<feature type="transmembrane region" description="Helical" evidence="2">
    <location>
        <begin position="1081"/>
        <end position="1100"/>
    </location>
</feature>
<dbReference type="PANTHER" id="PTHR42736">
    <property type="entry name" value="PROTEIN-GLUTAMINE GAMMA-GLUTAMYLTRANSFERASE"/>
    <property type="match status" value="1"/>
</dbReference>
<keyword evidence="2" id="KW-0812">Transmembrane</keyword>
<evidence type="ECO:0000256" key="1">
    <source>
        <dbReference type="SAM" id="MobiDB-lite"/>
    </source>
</evidence>
<feature type="compositionally biased region" description="Low complexity" evidence="1">
    <location>
        <begin position="1022"/>
        <end position="1069"/>
    </location>
</feature>
<feature type="compositionally biased region" description="Low complexity" evidence="1">
    <location>
        <begin position="205"/>
        <end position="218"/>
    </location>
</feature>
<dbReference type="SUPFAM" id="SSF54001">
    <property type="entry name" value="Cysteine proteinases"/>
    <property type="match status" value="1"/>
</dbReference>
<dbReference type="InterPro" id="IPR038765">
    <property type="entry name" value="Papain-like_cys_pep_sf"/>
</dbReference>
<dbReference type="SMART" id="SM00460">
    <property type="entry name" value="TGc"/>
    <property type="match status" value="1"/>
</dbReference>
<dbReference type="RefSeq" id="WP_083565758.1">
    <property type="nucleotide sequence ID" value="NZ_FQTT01000010.1"/>
</dbReference>
<feature type="transmembrane region" description="Helical" evidence="2">
    <location>
        <begin position="71"/>
        <end position="92"/>
    </location>
</feature>
<feature type="transmembrane region" description="Helical" evidence="2">
    <location>
        <begin position="570"/>
        <end position="589"/>
    </location>
</feature>
<organism evidence="4 5">
    <name type="scientific">Actinomyces glycerinitolerans</name>
    <dbReference type="NCBI Taxonomy" id="1892869"/>
    <lineage>
        <taxon>Bacteria</taxon>
        <taxon>Bacillati</taxon>
        <taxon>Actinomycetota</taxon>
        <taxon>Actinomycetes</taxon>
        <taxon>Actinomycetales</taxon>
        <taxon>Actinomycetaceae</taxon>
        <taxon>Actinomyces</taxon>
    </lineage>
</organism>
<dbReference type="Proteomes" id="UP000184291">
    <property type="component" value="Unassembled WGS sequence"/>
</dbReference>
<feature type="transmembrane region" description="Helical" evidence="2">
    <location>
        <begin position="538"/>
        <end position="558"/>
    </location>
</feature>
<dbReference type="STRING" id="1892869.ACGLYG10_1627"/>
<keyword evidence="2" id="KW-1133">Transmembrane helix</keyword>
<reference evidence="5" key="1">
    <citation type="submission" date="2016-09" db="EMBL/GenBank/DDBJ databases">
        <authorList>
            <person name="Strepis N."/>
        </authorList>
    </citation>
    <scope>NUCLEOTIDE SEQUENCE [LARGE SCALE GENOMIC DNA]</scope>
</reference>
<keyword evidence="2" id="KW-0472">Membrane</keyword>
<name>A0A1M4RZQ0_9ACTO</name>
<feature type="compositionally biased region" description="Low complexity" evidence="1">
    <location>
        <begin position="402"/>
        <end position="428"/>
    </location>
</feature>
<gene>
    <name evidence="4" type="ORF">ACGLYG10_1627</name>
</gene>
<feature type="compositionally biased region" description="Basic and acidic residues" evidence="1">
    <location>
        <begin position="13"/>
        <end position="27"/>
    </location>
</feature>